<evidence type="ECO:0000256" key="2">
    <source>
        <dbReference type="ARBA" id="ARBA00022475"/>
    </source>
</evidence>
<evidence type="ECO:0000313" key="8">
    <source>
        <dbReference type="Proteomes" id="UP001165395"/>
    </source>
</evidence>
<dbReference type="RefSeq" id="WP_227181009.1">
    <property type="nucleotide sequence ID" value="NZ_JAJBZT010000006.1"/>
</dbReference>
<keyword evidence="2" id="KW-1003">Cell membrane</keyword>
<feature type="transmembrane region" description="Helical" evidence="6">
    <location>
        <begin position="271"/>
        <end position="291"/>
    </location>
</feature>
<evidence type="ECO:0000256" key="5">
    <source>
        <dbReference type="ARBA" id="ARBA00023136"/>
    </source>
</evidence>
<feature type="transmembrane region" description="Helical" evidence="6">
    <location>
        <begin position="184"/>
        <end position="205"/>
    </location>
</feature>
<evidence type="ECO:0000256" key="4">
    <source>
        <dbReference type="ARBA" id="ARBA00022989"/>
    </source>
</evidence>
<accession>A0ABS8D8C7</accession>
<feature type="transmembrane region" description="Helical" evidence="6">
    <location>
        <begin position="360"/>
        <end position="382"/>
    </location>
</feature>
<comment type="subcellular location">
    <subcellularLocation>
        <location evidence="1">Cell membrane</location>
        <topology evidence="1">Multi-pass membrane protein</topology>
    </subcellularLocation>
</comment>
<proteinExistence type="predicted"/>
<keyword evidence="3 6" id="KW-0812">Transmembrane</keyword>
<keyword evidence="5 6" id="KW-0472">Membrane</keyword>
<dbReference type="InterPro" id="IPR036259">
    <property type="entry name" value="MFS_trans_sf"/>
</dbReference>
<dbReference type="PANTHER" id="PTHR23513">
    <property type="entry name" value="INTEGRAL MEMBRANE EFFLUX PROTEIN-RELATED"/>
    <property type="match status" value="1"/>
</dbReference>
<feature type="transmembrane region" description="Helical" evidence="6">
    <location>
        <begin position="63"/>
        <end position="83"/>
    </location>
</feature>
<dbReference type="Pfam" id="PF07690">
    <property type="entry name" value="MFS_1"/>
    <property type="match status" value="1"/>
</dbReference>
<dbReference type="CDD" id="cd06173">
    <property type="entry name" value="MFS_MefA_like"/>
    <property type="match status" value="1"/>
</dbReference>
<evidence type="ECO:0000313" key="7">
    <source>
        <dbReference type="EMBL" id="MCB6184196.1"/>
    </source>
</evidence>
<protein>
    <submittedName>
        <fullName evidence="7">MFS transporter</fullName>
    </submittedName>
</protein>
<dbReference type="PANTHER" id="PTHR23513:SF6">
    <property type="entry name" value="MAJOR FACILITATOR SUPERFAMILY ASSOCIATED DOMAIN-CONTAINING PROTEIN"/>
    <property type="match status" value="1"/>
</dbReference>
<feature type="transmembrane region" description="Helical" evidence="6">
    <location>
        <begin position="388"/>
        <end position="409"/>
    </location>
</feature>
<evidence type="ECO:0000256" key="1">
    <source>
        <dbReference type="ARBA" id="ARBA00004651"/>
    </source>
</evidence>
<keyword evidence="4 6" id="KW-1133">Transmembrane helix</keyword>
<dbReference type="InterPro" id="IPR011701">
    <property type="entry name" value="MFS"/>
</dbReference>
<dbReference type="EMBL" id="JAJBZT010000006">
    <property type="protein sequence ID" value="MCB6184196.1"/>
    <property type="molecule type" value="Genomic_DNA"/>
</dbReference>
<feature type="transmembrane region" description="Helical" evidence="6">
    <location>
        <begin position="90"/>
        <end position="117"/>
    </location>
</feature>
<dbReference type="SUPFAM" id="SSF103473">
    <property type="entry name" value="MFS general substrate transporter"/>
    <property type="match status" value="1"/>
</dbReference>
<feature type="transmembrane region" description="Helical" evidence="6">
    <location>
        <begin position="235"/>
        <end position="259"/>
    </location>
</feature>
<sequence length="426" mass="45680">MSSLYLMDAHQHSAPPENGDKWRLRFWSIFIGQGLSLCGSALTQFVLLWWITDTTGNVSDLAIAGVAAMLPQALLSPLGGVFSDRYSRRVLMILADVISALCMVVLIILFLTAHIALWHAWVMMAIRSAMQAFQMPAAAASIYMLVPRQFLPRATGFEHALQSLTVVTAAPLGAMAIGAMPIGWALAIDVCTAICGVLPLLCFRIPQIFTPNQSRPGILVEFKEGLSAVRNTPGLVALFILLATTVLVIMPAFTLLPMLVKQHFSGSPTQVAWMEGLSGIGMVIGGVAVGAMVPQRPILWILVGFACSCFSIALTALVPGNLFGVAVAWWVMSGVFFIFGDVPLTTMLQTLVPNQLQGRVFSILNAIMSLSAPVGLLVITPLSETLGVRWIFILSGCLGGFISIIGFLFPSLQRLGQSNGKHSGID</sequence>
<comment type="caution">
    <text evidence="7">The sequence shown here is derived from an EMBL/GenBank/DDBJ whole genome shotgun (WGS) entry which is preliminary data.</text>
</comment>
<reference evidence="7" key="1">
    <citation type="submission" date="2021-10" db="EMBL/GenBank/DDBJ databases">
        <title>The complete genome sequence of Leeia sp. TBRC 13508.</title>
        <authorList>
            <person name="Charoenyingcharoen P."/>
            <person name="Yukphan P."/>
        </authorList>
    </citation>
    <scope>NUCLEOTIDE SEQUENCE</scope>
    <source>
        <strain evidence="7">TBRC 13508</strain>
    </source>
</reference>
<feature type="transmembrane region" description="Helical" evidence="6">
    <location>
        <begin position="298"/>
        <end position="320"/>
    </location>
</feature>
<name>A0ABS8D8C7_9NEIS</name>
<dbReference type="Gene3D" id="1.20.1250.20">
    <property type="entry name" value="MFS general substrate transporter like domains"/>
    <property type="match status" value="1"/>
</dbReference>
<feature type="transmembrane region" description="Helical" evidence="6">
    <location>
        <begin position="326"/>
        <end position="348"/>
    </location>
</feature>
<evidence type="ECO:0000256" key="6">
    <source>
        <dbReference type="SAM" id="Phobius"/>
    </source>
</evidence>
<organism evidence="7 8">
    <name type="scientific">Leeia speluncae</name>
    <dbReference type="NCBI Taxonomy" id="2884804"/>
    <lineage>
        <taxon>Bacteria</taxon>
        <taxon>Pseudomonadati</taxon>
        <taxon>Pseudomonadota</taxon>
        <taxon>Betaproteobacteria</taxon>
        <taxon>Neisseriales</taxon>
        <taxon>Leeiaceae</taxon>
        <taxon>Leeia</taxon>
    </lineage>
</organism>
<dbReference type="Proteomes" id="UP001165395">
    <property type="component" value="Unassembled WGS sequence"/>
</dbReference>
<feature type="transmembrane region" description="Helical" evidence="6">
    <location>
        <begin position="26"/>
        <end position="51"/>
    </location>
</feature>
<gene>
    <name evidence="7" type="ORF">LIN78_11630</name>
</gene>
<keyword evidence="8" id="KW-1185">Reference proteome</keyword>
<evidence type="ECO:0000256" key="3">
    <source>
        <dbReference type="ARBA" id="ARBA00022692"/>
    </source>
</evidence>